<evidence type="ECO:0000256" key="1">
    <source>
        <dbReference type="SAM" id="MobiDB-lite"/>
    </source>
</evidence>
<evidence type="ECO:0008006" key="6">
    <source>
        <dbReference type="Google" id="ProtNLM"/>
    </source>
</evidence>
<protein>
    <recommendedName>
        <fullName evidence="6">Sugar fermentation stimulation protein C-terminal domain-containing protein</fullName>
    </recommendedName>
</protein>
<proteinExistence type="inferred from homology"/>
<feature type="domain" description="SfsA N-terminal OB" evidence="3">
    <location>
        <begin position="84"/>
        <end position="151"/>
    </location>
</feature>
<dbReference type="NCBIfam" id="TIGR00230">
    <property type="entry name" value="sfsA"/>
    <property type="match status" value="1"/>
</dbReference>
<feature type="domain" description="Sugar fermentation stimulation protein C-terminal" evidence="2">
    <location>
        <begin position="156"/>
        <end position="311"/>
    </location>
</feature>
<dbReference type="InterPro" id="IPR040452">
    <property type="entry name" value="SfsA_C"/>
</dbReference>
<dbReference type="Gene3D" id="2.40.50.580">
    <property type="match status" value="1"/>
</dbReference>
<evidence type="ECO:0000313" key="5">
    <source>
        <dbReference type="Proteomes" id="UP000481153"/>
    </source>
</evidence>
<dbReference type="CDD" id="cd22359">
    <property type="entry name" value="SfsA-like_bacterial"/>
    <property type="match status" value="1"/>
</dbReference>
<name>A0A6G0XYQ4_9STRA</name>
<keyword evidence="5" id="KW-1185">Reference proteome</keyword>
<dbReference type="EMBL" id="VJMJ01000001">
    <property type="protein sequence ID" value="KAF0745623.1"/>
    <property type="molecule type" value="Genomic_DNA"/>
</dbReference>
<evidence type="ECO:0000313" key="4">
    <source>
        <dbReference type="EMBL" id="KAF0745623.1"/>
    </source>
</evidence>
<dbReference type="Proteomes" id="UP000481153">
    <property type="component" value="Unassembled WGS sequence"/>
</dbReference>
<dbReference type="InterPro" id="IPR005224">
    <property type="entry name" value="SfsA"/>
</dbReference>
<comment type="caution">
    <text evidence="4">The sequence shown here is derived from an EMBL/GenBank/DDBJ whole genome shotgun (WGS) entry which is preliminary data.</text>
</comment>
<evidence type="ECO:0000259" key="2">
    <source>
        <dbReference type="Pfam" id="PF03749"/>
    </source>
</evidence>
<gene>
    <name evidence="4" type="ORF">Ae201684_000076</name>
</gene>
<dbReference type="Gene3D" id="3.40.1350.60">
    <property type="match status" value="1"/>
</dbReference>
<accession>A0A6G0XYQ4</accession>
<dbReference type="GO" id="GO:0003677">
    <property type="term" value="F:DNA binding"/>
    <property type="evidence" value="ECO:0007669"/>
    <property type="project" value="InterPro"/>
</dbReference>
<sequence>MVMATQRQLRSSAKTRALHTEDVLPLKKPRRAPASTEVDTEPTKTSSKKSKPSPKRVPSLIATTPVEGPQVLHAFPELVSGQLVQRYKRFLADVKLDDGTVVTVHCPNTGPMVGLLDQPMAPVQLSVSSNLTRKYKYTLEMISVDDVWIGVHSASANRMVETALRNGWMPDVAGPDRRYTSLQAEVKHAKGSRVDFVLESVSTVDAQDVQNIYTEVKSVTLLLPGQGNDGAAHRRAVFPDTVSTRASKHVEELIHRCAKSSTDRAAIIFLVQRGDCDSFSPSMTHDPVFAALCREASEKGVRLHAYACDLVPASRHVVLLKSLPIVHEDAGSKC</sequence>
<reference evidence="4 5" key="1">
    <citation type="submission" date="2019-07" db="EMBL/GenBank/DDBJ databases">
        <title>Genomics analysis of Aphanomyces spp. identifies a new class of oomycete effector associated with host adaptation.</title>
        <authorList>
            <person name="Gaulin E."/>
        </authorList>
    </citation>
    <scope>NUCLEOTIDE SEQUENCE [LARGE SCALE GENOMIC DNA]</scope>
    <source>
        <strain evidence="4 5">ATCC 201684</strain>
    </source>
</reference>
<dbReference type="Pfam" id="PF03749">
    <property type="entry name" value="SfsA"/>
    <property type="match status" value="1"/>
</dbReference>
<organism evidence="4 5">
    <name type="scientific">Aphanomyces euteiches</name>
    <dbReference type="NCBI Taxonomy" id="100861"/>
    <lineage>
        <taxon>Eukaryota</taxon>
        <taxon>Sar</taxon>
        <taxon>Stramenopiles</taxon>
        <taxon>Oomycota</taxon>
        <taxon>Saprolegniomycetes</taxon>
        <taxon>Saprolegniales</taxon>
        <taxon>Verrucalvaceae</taxon>
        <taxon>Aphanomyces</taxon>
    </lineage>
</organism>
<dbReference type="VEuPathDB" id="FungiDB:AeMF1_011474"/>
<dbReference type="Pfam" id="PF17746">
    <property type="entry name" value="SfsA_N"/>
    <property type="match status" value="1"/>
</dbReference>
<dbReference type="HAMAP" id="MF_00095">
    <property type="entry name" value="SfsA"/>
    <property type="match status" value="1"/>
</dbReference>
<evidence type="ECO:0000259" key="3">
    <source>
        <dbReference type="Pfam" id="PF17746"/>
    </source>
</evidence>
<dbReference type="PANTHER" id="PTHR30545">
    <property type="entry name" value="SUGAR FERMENTATION STIMULATION PROTEIN A"/>
    <property type="match status" value="1"/>
</dbReference>
<feature type="compositionally biased region" description="Polar residues" evidence="1">
    <location>
        <begin position="1"/>
        <end position="14"/>
    </location>
</feature>
<dbReference type="PANTHER" id="PTHR30545:SF2">
    <property type="entry name" value="SUGAR FERMENTATION STIMULATION PROTEIN A"/>
    <property type="match status" value="1"/>
</dbReference>
<dbReference type="AlphaFoldDB" id="A0A6G0XYQ4"/>
<dbReference type="InterPro" id="IPR041465">
    <property type="entry name" value="SfsA_N"/>
</dbReference>
<feature type="region of interest" description="Disordered" evidence="1">
    <location>
        <begin position="1"/>
        <end position="60"/>
    </location>
</feature>